<dbReference type="Proteomes" id="UP000006447">
    <property type="component" value="Unassembled WGS sequence"/>
</dbReference>
<dbReference type="PATRIC" id="fig|1165867.3.peg.2405"/>
<accession>I0WTN0</accession>
<name>I0WTN0_RHOOP</name>
<evidence type="ECO:0000313" key="2">
    <source>
        <dbReference type="Proteomes" id="UP000006447"/>
    </source>
</evidence>
<gene>
    <name evidence="1" type="ORF">W59_11831</name>
</gene>
<evidence type="ECO:0000313" key="1">
    <source>
        <dbReference type="EMBL" id="EID79746.1"/>
    </source>
</evidence>
<organism evidence="1 2">
    <name type="scientific">Rhodococcus opacus RKJ300 = JCM 13270</name>
    <dbReference type="NCBI Taxonomy" id="1165867"/>
    <lineage>
        <taxon>Bacteria</taxon>
        <taxon>Bacillati</taxon>
        <taxon>Actinomycetota</taxon>
        <taxon>Actinomycetes</taxon>
        <taxon>Mycobacteriales</taxon>
        <taxon>Nocardiaceae</taxon>
        <taxon>Rhodococcus</taxon>
    </lineage>
</organism>
<reference evidence="1 2" key="1">
    <citation type="journal article" date="2012" name="J. Bacteriol.">
        <title>Draft genome sequence of the nitrophenol-degrading actinomycete Rhodococcus imtechensis RKJ300.</title>
        <authorList>
            <person name="Vikram S."/>
            <person name="Kumar S."/>
            <person name="Subramanian S."/>
            <person name="Raghava G.P."/>
        </authorList>
    </citation>
    <scope>NUCLEOTIDE SEQUENCE [LARGE SCALE GENOMIC DNA]</scope>
    <source>
        <strain evidence="1 2">RKJ300</strain>
    </source>
</reference>
<protein>
    <submittedName>
        <fullName evidence="1">Uncharacterized protein</fullName>
    </submittedName>
</protein>
<comment type="caution">
    <text evidence="1">The sequence shown here is derived from an EMBL/GenBank/DDBJ whole genome shotgun (WGS) entry which is preliminary data.</text>
</comment>
<sequence>MGRDTRCYDELKWLGAMSWLVVDETKIFGGWSIGLGTEHGGSHGFGTPVDVDLVTITARIARSGSGLVHGV</sequence>
<proteinExistence type="predicted"/>
<dbReference type="EMBL" id="AJJH01000057">
    <property type="protein sequence ID" value="EID79746.1"/>
    <property type="molecule type" value="Genomic_DNA"/>
</dbReference>
<dbReference type="AlphaFoldDB" id="I0WTN0"/>